<evidence type="ECO:0000313" key="3">
    <source>
        <dbReference type="Proteomes" id="UP001066276"/>
    </source>
</evidence>
<protein>
    <submittedName>
        <fullName evidence="2">Uncharacterized protein</fullName>
    </submittedName>
</protein>
<keyword evidence="3" id="KW-1185">Reference proteome</keyword>
<gene>
    <name evidence="2" type="ORF">NDU88_004886</name>
</gene>
<feature type="signal peptide" evidence="1">
    <location>
        <begin position="1"/>
        <end position="24"/>
    </location>
</feature>
<evidence type="ECO:0000256" key="1">
    <source>
        <dbReference type="SAM" id="SignalP"/>
    </source>
</evidence>
<organism evidence="2 3">
    <name type="scientific">Pleurodeles waltl</name>
    <name type="common">Iberian ribbed newt</name>
    <dbReference type="NCBI Taxonomy" id="8319"/>
    <lineage>
        <taxon>Eukaryota</taxon>
        <taxon>Metazoa</taxon>
        <taxon>Chordata</taxon>
        <taxon>Craniata</taxon>
        <taxon>Vertebrata</taxon>
        <taxon>Euteleostomi</taxon>
        <taxon>Amphibia</taxon>
        <taxon>Batrachia</taxon>
        <taxon>Caudata</taxon>
        <taxon>Salamandroidea</taxon>
        <taxon>Salamandridae</taxon>
        <taxon>Pleurodelinae</taxon>
        <taxon>Pleurodeles</taxon>
    </lineage>
</organism>
<sequence length="314" mass="34671">MAKMESISQLLSGVFWAMLTLAESACIGVGVAGDAGAGSEPKPRNEGGLLRCSALDEDAGHVCLLGGCTHHAGVAETDGNSDKSFFLRFPPKLQAHCRRSRIANTRLICFSLLLTEYLLTQSQITSSPHKRGVPLSTTADITAEQAVDLRKELSYCHKGRESPEMVPVGHNLKDSAGVKRCSSSEREHSGKESGIIVNAESERIERMLDEGIAFNVTSEVEGLTKSKDQYFKENEAMVKDDIILWEAYKVTVKGGDTLADKRKRKGKCKDLEQEIRQMIDSPNHKQITHHLDHRMAENKAKATNEVKLLYQARH</sequence>
<dbReference type="Proteomes" id="UP001066276">
    <property type="component" value="Chromosome 3_2"/>
</dbReference>
<proteinExistence type="predicted"/>
<comment type="caution">
    <text evidence="2">The sequence shown here is derived from an EMBL/GenBank/DDBJ whole genome shotgun (WGS) entry which is preliminary data.</text>
</comment>
<dbReference type="EMBL" id="JANPWB010000006">
    <property type="protein sequence ID" value="KAJ1179652.1"/>
    <property type="molecule type" value="Genomic_DNA"/>
</dbReference>
<accession>A0AAV7TSQ3</accession>
<feature type="chain" id="PRO_5043776101" evidence="1">
    <location>
        <begin position="25"/>
        <end position="314"/>
    </location>
</feature>
<reference evidence="2" key="1">
    <citation type="journal article" date="2022" name="bioRxiv">
        <title>Sequencing and chromosome-scale assembly of the giantPleurodeles waltlgenome.</title>
        <authorList>
            <person name="Brown T."/>
            <person name="Elewa A."/>
            <person name="Iarovenko S."/>
            <person name="Subramanian E."/>
            <person name="Araus A.J."/>
            <person name="Petzold A."/>
            <person name="Susuki M."/>
            <person name="Suzuki K.-i.T."/>
            <person name="Hayashi T."/>
            <person name="Toyoda A."/>
            <person name="Oliveira C."/>
            <person name="Osipova E."/>
            <person name="Leigh N.D."/>
            <person name="Simon A."/>
            <person name="Yun M.H."/>
        </authorList>
    </citation>
    <scope>NUCLEOTIDE SEQUENCE</scope>
    <source>
        <strain evidence="2">20211129_DDA</strain>
        <tissue evidence="2">Liver</tissue>
    </source>
</reference>
<name>A0AAV7TSQ3_PLEWA</name>
<keyword evidence="1" id="KW-0732">Signal</keyword>
<dbReference type="AlphaFoldDB" id="A0AAV7TSQ3"/>
<evidence type="ECO:0000313" key="2">
    <source>
        <dbReference type="EMBL" id="KAJ1179652.1"/>
    </source>
</evidence>